<organism evidence="4 5">
    <name type="scientific">Candidatus Berkelbacteria bacterium RBG_13_40_8</name>
    <dbReference type="NCBI Taxonomy" id="1797467"/>
    <lineage>
        <taxon>Bacteria</taxon>
        <taxon>Candidatus Berkelbacteria</taxon>
    </lineage>
</organism>
<dbReference type="InterPro" id="IPR050570">
    <property type="entry name" value="Cell_wall_metabolism_enzyme"/>
</dbReference>
<dbReference type="EMBL" id="MEZT01000009">
    <property type="protein sequence ID" value="OGD56964.1"/>
    <property type="molecule type" value="Genomic_DNA"/>
</dbReference>
<accession>A0A1F5DPI6</accession>
<dbReference type="Proteomes" id="UP000178764">
    <property type="component" value="Unassembled WGS sequence"/>
</dbReference>
<evidence type="ECO:0000256" key="1">
    <source>
        <dbReference type="SAM" id="Coils"/>
    </source>
</evidence>
<dbReference type="InterPro" id="IPR016047">
    <property type="entry name" value="M23ase_b-sheet_dom"/>
</dbReference>
<dbReference type="Gene3D" id="2.70.70.10">
    <property type="entry name" value="Glucose Permease (Domain IIA)"/>
    <property type="match status" value="1"/>
</dbReference>
<dbReference type="InterPro" id="IPR011055">
    <property type="entry name" value="Dup_hybrid_motif"/>
</dbReference>
<evidence type="ECO:0000313" key="5">
    <source>
        <dbReference type="Proteomes" id="UP000178764"/>
    </source>
</evidence>
<reference evidence="4 5" key="1">
    <citation type="journal article" date="2016" name="Nat. Commun.">
        <title>Thousands of microbial genomes shed light on interconnected biogeochemical processes in an aquifer system.</title>
        <authorList>
            <person name="Anantharaman K."/>
            <person name="Brown C.T."/>
            <person name="Hug L.A."/>
            <person name="Sharon I."/>
            <person name="Castelle C.J."/>
            <person name="Probst A.J."/>
            <person name="Thomas B.C."/>
            <person name="Singh A."/>
            <person name="Wilkins M.J."/>
            <person name="Karaoz U."/>
            <person name="Brodie E.L."/>
            <person name="Williams K.H."/>
            <person name="Hubbard S.S."/>
            <person name="Banfield J.F."/>
        </authorList>
    </citation>
    <scope>NUCLEOTIDE SEQUENCE [LARGE SCALE GENOMIC DNA]</scope>
</reference>
<sequence length="391" mass="43205">MKKIIYKIILTSLIIVLILPGMVKASTADDKLQEINELQQQIDANKSLLDKKSNEVDSLENQVAVFDGRIRDSELQISKTQAEIENLQDQIRRKEEELRIQKENLFETMRVMYESGGDQGMIEIIASSNTLSDVINKSQYLESVKTKINETVDSITKLKADLETNKKESEDLLVQQESYKQSLSGQRAAKDQLLSQTRGEESEYKKRLEEARKAQAKVWAEYEAALAQSRASNSSSYIGGSGNGYLISPSNGYLTQGYGCTWFAQCGNPNGPYGGKIHNGLDISMGYPGPIKAAADGVILDIGQEYNSHGWGNWIIIRHPNGLATLYAHLSRFMVSVGQTVSKGDVIGLEGNTGASTGSHLHFSVYTNLIIYNGPYHGPGYDGTVNPYSFL</sequence>
<dbReference type="AlphaFoldDB" id="A0A1F5DPI6"/>
<proteinExistence type="predicted"/>
<dbReference type="Gene3D" id="6.10.250.3150">
    <property type="match status" value="1"/>
</dbReference>
<name>A0A1F5DPI6_9BACT</name>
<evidence type="ECO:0000313" key="4">
    <source>
        <dbReference type="EMBL" id="OGD56964.1"/>
    </source>
</evidence>
<feature type="coiled-coil region" evidence="1">
    <location>
        <begin position="28"/>
        <end position="104"/>
    </location>
</feature>
<dbReference type="GO" id="GO:0004222">
    <property type="term" value="F:metalloendopeptidase activity"/>
    <property type="evidence" value="ECO:0007669"/>
    <property type="project" value="TreeGrafter"/>
</dbReference>
<evidence type="ECO:0000259" key="3">
    <source>
        <dbReference type="Pfam" id="PF01551"/>
    </source>
</evidence>
<feature type="domain" description="M23ase beta-sheet core" evidence="3">
    <location>
        <begin position="277"/>
        <end position="368"/>
    </location>
</feature>
<keyword evidence="1" id="KW-0175">Coiled coil</keyword>
<dbReference type="SUPFAM" id="SSF51261">
    <property type="entry name" value="Duplicated hybrid motif"/>
    <property type="match status" value="1"/>
</dbReference>
<dbReference type="CDD" id="cd12797">
    <property type="entry name" value="M23_peptidase"/>
    <property type="match status" value="1"/>
</dbReference>
<feature type="region of interest" description="Disordered" evidence="2">
    <location>
        <begin position="183"/>
        <end position="203"/>
    </location>
</feature>
<dbReference type="PANTHER" id="PTHR21666:SF270">
    <property type="entry name" value="MUREIN HYDROLASE ACTIVATOR ENVC"/>
    <property type="match status" value="1"/>
</dbReference>
<evidence type="ECO:0000256" key="2">
    <source>
        <dbReference type="SAM" id="MobiDB-lite"/>
    </source>
</evidence>
<comment type="caution">
    <text evidence="4">The sequence shown here is derived from an EMBL/GenBank/DDBJ whole genome shotgun (WGS) entry which is preliminary data.</text>
</comment>
<dbReference type="PANTHER" id="PTHR21666">
    <property type="entry name" value="PEPTIDASE-RELATED"/>
    <property type="match status" value="1"/>
</dbReference>
<protein>
    <recommendedName>
        <fullName evidence="3">M23ase beta-sheet core domain-containing protein</fullName>
    </recommendedName>
</protein>
<gene>
    <name evidence="4" type="ORF">A2V71_03225</name>
</gene>
<dbReference type="Pfam" id="PF01551">
    <property type="entry name" value="Peptidase_M23"/>
    <property type="match status" value="1"/>
</dbReference>